<dbReference type="InterPro" id="IPR009061">
    <property type="entry name" value="DNA-bd_dom_put_sf"/>
</dbReference>
<dbReference type="InterPro" id="IPR010093">
    <property type="entry name" value="SinI_DNA-bd"/>
</dbReference>
<dbReference type="Gene3D" id="3.90.105.50">
    <property type="match status" value="1"/>
</dbReference>
<evidence type="ECO:0000313" key="2">
    <source>
        <dbReference type="EMBL" id="GHA48618.1"/>
    </source>
</evidence>
<dbReference type="Pfam" id="PF12728">
    <property type="entry name" value="HTH_17"/>
    <property type="match status" value="1"/>
</dbReference>
<accession>A0A918SLW9</accession>
<evidence type="ECO:0000259" key="1">
    <source>
        <dbReference type="Pfam" id="PF12728"/>
    </source>
</evidence>
<dbReference type="InterPro" id="IPR041657">
    <property type="entry name" value="HTH_17"/>
</dbReference>
<dbReference type="AlphaFoldDB" id="A0A918SLW9"/>
<organism evidence="2 3">
    <name type="scientific">Salinimicrobium marinum</name>
    <dbReference type="NCBI Taxonomy" id="680283"/>
    <lineage>
        <taxon>Bacteria</taxon>
        <taxon>Pseudomonadati</taxon>
        <taxon>Bacteroidota</taxon>
        <taxon>Flavobacteriia</taxon>
        <taxon>Flavobacteriales</taxon>
        <taxon>Flavobacteriaceae</taxon>
        <taxon>Salinimicrobium</taxon>
    </lineage>
</organism>
<gene>
    <name evidence="2" type="ORF">GCM10007103_31940</name>
</gene>
<comment type="caution">
    <text evidence="2">The sequence shown here is derived from an EMBL/GenBank/DDBJ whole genome shotgun (WGS) entry which is preliminary data.</text>
</comment>
<protein>
    <recommendedName>
        <fullName evidence="1">Helix-turn-helix domain-containing protein</fullName>
    </recommendedName>
</protein>
<evidence type="ECO:0000313" key="3">
    <source>
        <dbReference type="Proteomes" id="UP000610456"/>
    </source>
</evidence>
<dbReference type="EMBL" id="BMXB01000019">
    <property type="protein sequence ID" value="GHA48618.1"/>
    <property type="molecule type" value="Genomic_DNA"/>
</dbReference>
<sequence>MNDLKLENRLMRIEQLLAANKEVLTLEEACDYTGISQSYIYKLTAAEKIPHSKPLGKKIYFERKKLNAWLLQNEKP</sequence>
<name>A0A918SLW9_9FLAO</name>
<dbReference type="GO" id="GO:0003677">
    <property type="term" value="F:DNA binding"/>
    <property type="evidence" value="ECO:0007669"/>
    <property type="project" value="InterPro"/>
</dbReference>
<keyword evidence="3" id="KW-1185">Reference proteome</keyword>
<reference evidence="2" key="1">
    <citation type="journal article" date="2014" name="Int. J. Syst. Evol. Microbiol.">
        <title>Complete genome sequence of Corynebacterium casei LMG S-19264T (=DSM 44701T), isolated from a smear-ripened cheese.</title>
        <authorList>
            <consortium name="US DOE Joint Genome Institute (JGI-PGF)"/>
            <person name="Walter F."/>
            <person name="Albersmeier A."/>
            <person name="Kalinowski J."/>
            <person name="Ruckert C."/>
        </authorList>
    </citation>
    <scope>NUCLEOTIDE SEQUENCE</scope>
    <source>
        <strain evidence="2">KCTC 12719</strain>
    </source>
</reference>
<reference evidence="2" key="2">
    <citation type="submission" date="2020-09" db="EMBL/GenBank/DDBJ databases">
        <authorList>
            <person name="Sun Q."/>
            <person name="Kim S."/>
        </authorList>
    </citation>
    <scope>NUCLEOTIDE SEQUENCE</scope>
    <source>
        <strain evidence="2">KCTC 12719</strain>
    </source>
</reference>
<feature type="domain" description="Helix-turn-helix" evidence="1">
    <location>
        <begin position="23"/>
        <end position="73"/>
    </location>
</feature>
<dbReference type="NCBIfam" id="TIGR01764">
    <property type="entry name" value="excise"/>
    <property type="match status" value="1"/>
</dbReference>
<dbReference type="SUPFAM" id="SSF46955">
    <property type="entry name" value="Putative DNA-binding domain"/>
    <property type="match status" value="1"/>
</dbReference>
<dbReference type="Proteomes" id="UP000610456">
    <property type="component" value="Unassembled WGS sequence"/>
</dbReference>
<proteinExistence type="predicted"/>
<dbReference type="RefSeq" id="WP_189605921.1">
    <property type="nucleotide sequence ID" value="NZ_BMXB01000019.1"/>
</dbReference>
<dbReference type="InterPro" id="IPR038148">
    <property type="entry name" value="Tn1545/Tn916_Xis"/>
</dbReference>